<organism evidence="2 3">
    <name type="scientific">Diploscapter pachys</name>
    <dbReference type="NCBI Taxonomy" id="2018661"/>
    <lineage>
        <taxon>Eukaryota</taxon>
        <taxon>Metazoa</taxon>
        <taxon>Ecdysozoa</taxon>
        <taxon>Nematoda</taxon>
        <taxon>Chromadorea</taxon>
        <taxon>Rhabditida</taxon>
        <taxon>Rhabditina</taxon>
        <taxon>Rhabditomorpha</taxon>
        <taxon>Rhabditoidea</taxon>
        <taxon>Rhabditidae</taxon>
        <taxon>Diploscapter</taxon>
    </lineage>
</organism>
<name>A0A2A2JS16_9BILA</name>
<keyword evidence="1" id="KW-0732">Signal</keyword>
<protein>
    <submittedName>
        <fullName evidence="2">Uncharacterized protein</fullName>
    </submittedName>
</protein>
<evidence type="ECO:0000256" key="1">
    <source>
        <dbReference type="SAM" id="SignalP"/>
    </source>
</evidence>
<proteinExistence type="predicted"/>
<dbReference type="Proteomes" id="UP000218231">
    <property type="component" value="Unassembled WGS sequence"/>
</dbReference>
<evidence type="ECO:0000313" key="3">
    <source>
        <dbReference type="Proteomes" id="UP000218231"/>
    </source>
</evidence>
<evidence type="ECO:0000313" key="2">
    <source>
        <dbReference type="EMBL" id="PAV64451.1"/>
    </source>
</evidence>
<feature type="chain" id="PRO_5012358505" evidence="1">
    <location>
        <begin position="19"/>
        <end position="146"/>
    </location>
</feature>
<dbReference type="AlphaFoldDB" id="A0A2A2JS16"/>
<keyword evidence="3" id="KW-1185">Reference proteome</keyword>
<accession>A0A2A2JS16</accession>
<feature type="signal peptide" evidence="1">
    <location>
        <begin position="1"/>
        <end position="18"/>
    </location>
</feature>
<comment type="caution">
    <text evidence="2">The sequence shown here is derived from an EMBL/GenBank/DDBJ whole genome shotgun (WGS) entry which is preliminary data.</text>
</comment>
<sequence length="146" mass="15419">MLCLILVFCGFTSGKITSIDGKSYNSNPCYNSCCGNGNGLYSPYYNNNNNVLPYNPYGNNNNALPYYNPYGTNVQTVNPAVSFGSYPGNTMVNGVIMCSGGEPSGGRCELNACPHGHVTFAAVAQLERVLAHVKGAISVALDMSAV</sequence>
<dbReference type="EMBL" id="LIAE01010258">
    <property type="protein sequence ID" value="PAV64451.1"/>
    <property type="molecule type" value="Genomic_DNA"/>
</dbReference>
<reference evidence="2 3" key="1">
    <citation type="journal article" date="2017" name="Curr. Biol.">
        <title>Genome architecture and evolution of a unichromosomal asexual nematode.</title>
        <authorList>
            <person name="Fradin H."/>
            <person name="Zegar C."/>
            <person name="Gutwein M."/>
            <person name="Lucas J."/>
            <person name="Kovtun M."/>
            <person name="Corcoran D."/>
            <person name="Baugh L.R."/>
            <person name="Kiontke K."/>
            <person name="Gunsalus K."/>
            <person name="Fitch D.H."/>
            <person name="Piano F."/>
        </authorList>
    </citation>
    <scope>NUCLEOTIDE SEQUENCE [LARGE SCALE GENOMIC DNA]</scope>
    <source>
        <strain evidence="2">PF1309</strain>
    </source>
</reference>
<gene>
    <name evidence="2" type="ORF">WR25_07038</name>
</gene>